<proteinExistence type="predicted"/>
<comment type="caution">
    <text evidence="1">The sequence shown here is derived from an EMBL/GenBank/DDBJ whole genome shotgun (WGS) entry which is preliminary data.</text>
</comment>
<protein>
    <recommendedName>
        <fullName evidence="3">Transferrin-binding protein B C-lobe/N-lobe beta barrel domain-containing protein</fullName>
    </recommendedName>
</protein>
<dbReference type="InterPro" id="IPR011250">
    <property type="entry name" value="OMP/PagP_B-barrel"/>
</dbReference>
<dbReference type="Proteomes" id="UP000734218">
    <property type="component" value="Unassembled WGS sequence"/>
</dbReference>
<organism evidence="1 2">
    <name type="scientific">Sphingomonas jejuensis</name>
    <dbReference type="NCBI Taxonomy" id="904715"/>
    <lineage>
        <taxon>Bacteria</taxon>
        <taxon>Pseudomonadati</taxon>
        <taxon>Pseudomonadota</taxon>
        <taxon>Alphaproteobacteria</taxon>
        <taxon>Sphingomonadales</taxon>
        <taxon>Sphingomonadaceae</taxon>
        <taxon>Sphingomonas</taxon>
    </lineage>
</organism>
<evidence type="ECO:0008006" key="3">
    <source>
        <dbReference type="Google" id="ProtNLM"/>
    </source>
</evidence>
<evidence type="ECO:0000313" key="2">
    <source>
        <dbReference type="Proteomes" id="UP000734218"/>
    </source>
</evidence>
<reference evidence="1 2" key="1">
    <citation type="submission" date="2020-03" db="EMBL/GenBank/DDBJ databases">
        <title>Genomic Encyclopedia of Type Strains, Phase IV (KMG-IV): sequencing the most valuable type-strain genomes for metagenomic binning, comparative biology and taxonomic classification.</title>
        <authorList>
            <person name="Goeker M."/>
        </authorList>
    </citation>
    <scope>NUCLEOTIDE SEQUENCE [LARGE SCALE GENOMIC DNA]</scope>
    <source>
        <strain evidence="1 2">DSM 27651</strain>
    </source>
</reference>
<evidence type="ECO:0000313" key="1">
    <source>
        <dbReference type="EMBL" id="NJC35016.1"/>
    </source>
</evidence>
<dbReference type="Gene3D" id="2.40.160.90">
    <property type="match status" value="1"/>
</dbReference>
<name>A0ABX0XQP3_9SPHN</name>
<keyword evidence="2" id="KW-1185">Reference proteome</keyword>
<dbReference type="SUPFAM" id="SSF56925">
    <property type="entry name" value="OMPA-like"/>
    <property type="match status" value="1"/>
</dbReference>
<dbReference type="EMBL" id="JAATJE010000002">
    <property type="protein sequence ID" value="NJC35016.1"/>
    <property type="molecule type" value="Genomic_DNA"/>
</dbReference>
<sequence>MSAISSSRTGHDGTVAVEYDATTGSYRVVDGSLSRSFTAADEVERDATVTVYEQVSGNRTDQLTLFNPGSGNPDMALSYTSYGAWTTMTSGSGTADFDQRYFVYGVRQAASAPSTGRGSYTTSVNGMWATADGVYELGGISSLTADFSSMTVETNLDLTGTMDGTTRSLGMFAGTGSIAARGGSFSGSFTHLNGDDRGNLYTGGFDGAFFGPGGEEVGYSFSLTGPGGAAAGAVVGKGN</sequence>
<accession>A0ABX0XQP3</accession>
<gene>
    <name evidence="1" type="ORF">GGR88_002530</name>
</gene>